<feature type="domain" description="Beta-hexosaminidase bacterial type N-terminal" evidence="7">
    <location>
        <begin position="3"/>
        <end position="122"/>
    </location>
</feature>
<evidence type="ECO:0000256" key="3">
    <source>
        <dbReference type="ARBA" id="ARBA00012663"/>
    </source>
</evidence>
<dbReference type="InterPro" id="IPR015883">
    <property type="entry name" value="Glyco_hydro_20_cat"/>
</dbReference>
<dbReference type="Proteomes" id="UP000824145">
    <property type="component" value="Unassembled WGS sequence"/>
</dbReference>
<organism evidence="8 9">
    <name type="scientific">Candidatus Caccalectryoclostridium excrementigallinarum</name>
    <dbReference type="NCBI Taxonomy" id="2840710"/>
    <lineage>
        <taxon>Bacteria</taxon>
        <taxon>Bacillati</taxon>
        <taxon>Bacillota</taxon>
        <taxon>Clostridia</taxon>
        <taxon>Christensenellales</taxon>
        <taxon>Christensenellaceae</taxon>
        <taxon>Christensenellaceae incertae sedis</taxon>
        <taxon>Candidatus Caccalectryoclostridium</taxon>
    </lineage>
</organism>
<reference evidence="8" key="1">
    <citation type="submission" date="2020-10" db="EMBL/GenBank/DDBJ databases">
        <authorList>
            <person name="Gilroy R."/>
        </authorList>
    </citation>
    <scope>NUCLEOTIDE SEQUENCE</scope>
    <source>
        <strain evidence="8">9366</strain>
    </source>
</reference>
<accession>A0A9D1MMS3</accession>
<evidence type="ECO:0000259" key="7">
    <source>
        <dbReference type="Pfam" id="PF02838"/>
    </source>
</evidence>
<dbReference type="EC" id="3.2.1.52" evidence="3"/>
<comment type="caution">
    <text evidence="8">The sequence shown here is derived from an EMBL/GenBank/DDBJ whole genome shotgun (WGS) entry which is preliminary data.</text>
</comment>
<evidence type="ECO:0000313" key="9">
    <source>
        <dbReference type="Proteomes" id="UP000824145"/>
    </source>
</evidence>
<dbReference type="EMBL" id="DVNJ01000024">
    <property type="protein sequence ID" value="HIU63015.1"/>
    <property type="molecule type" value="Genomic_DNA"/>
</dbReference>
<dbReference type="InterPro" id="IPR029018">
    <property type="entry name" value="Hex-like_dom2"/>
</dbReference>
<dbReference type="GO" id="GO:0030203">
    <property type="term" value="P:glycosaminoglycan metabolic process"/>
    <property type="evidence" value="ECO:0007669"/>
    <property type="project" value="TreeGrafter"/>
</dbReference>
<dbReference type="Pfam" id="PF02838">
    <property type="entry name" value="Glyco_hydro_20b"/>
    <property type="match status" value="1"/>
</dbReference>
<dbReference type="SUPFAM" id="SSF55545">
    <property type="entry name" value="beta-N-acetylhexosaminidase-like domain"/>
    <property type="match status" value="1"/>
</dbReference>
<protein>
    <recommendedName>
        <fullName evidence="3">beta-N-acetylhexosaminidase</fullName>
        <ecNumber evidence="3">3.2.1.52</ecNumber>
    </recommendedName>
</protein>
<dbReference type="Gene3D" id="3.20.20.80">
    <property type="entry name" value="Glycosidases"/>
    <property type="match status" value="1"/>
</dbReference>
<comment type="catalytic activity">
    <reaction evidence="1">
        <text>Hydrolysis of terminal non-reducing N-acetyl-D-hexosamine residues in N-acetyl-beta-D-hexosaminides.</text>
        <dbReference type="EC" id="3.2.1.52"/>
    </reaction>
</comment>
<keyword evidence="5" id="KW-0326">Glycosidase</keyword>
<dbReference type="PANTHER" id="PTHR22600:SF57">
    <property type="entry name" value="BETA-N-ACETYLHEXOSAMINIDASE"/>
    <property type="match status" value="1"/>
</dbReference>
<evidence type="ECO:0000256" key="1">
    <source>
        <dbReference type="ARBA" id="ARBA00001231"/>
    </source>
</evidence>
<dbReference type="Gene3D" id="3.30.379.10">
    <property type="entry name" value="Chitobiase/beta-hexosaminidase domain 2-like"/>
    <property type="match status" value="1"/>
</dbReference>
<sequence>MLNVIPYPNKVRLREGALELKGSITVRCPERYADIAEDFTSALRRSLPALHVEDEGEIGIEFNLVTGYGQEEYSLEVSAKGVDVRASKSAGFIYACRTLYQMLELHKFHAAGAKLPFCYISDKPRFRWRGLLLDEARHFFGKEEVLRLLEIMAMHKLNALCWHLADDQGWRIESKRFPLLHEIGSRRADTQIGGVRSEKFRGTGHEGYYTQEDIREVTEKAHSLGILVMPEISLPTHVGAMTAAYPRLTCSDKSMPVATTFGDRETLLCAGKSETREFVFELLDEICSLFPSPYISVNAANIHSEKWLECASCRKYMQERFMHDSRQLQADFLNDVSDFLKRKGRRMLCENTAMTDGMSSDIIGVYAENEKDRTIPDQLRWGRSYIISKPAYLDFDAPYCQTPLKKTYLYDPDEELRGCRYLRGKVMGLQASLWTEWIYDREKLDLCLFPRMAALAEASWTEPEEKSYSSFRQRLAPYREMLDGSGINYAKDKICSCRNPLARQRKRYYYNIMDQYLEVRENRK</sequence>
<dbReference type="PANTHER" id="PTHR22600">
    <property type="entry name" value="BETA-HEXOSAMINIDASE"/>
    <property type="match status" value="1"/>
</dbReference>
<dbReference type="AlphaFoldDB" id="A0A9D1MMS3"/>
<comment type="similarity">
    <text evidence="2">Belongs to the glycosyl hydrolase 20 family.</text>
</comment>
<evidence type="ECO:0000256" key="5">
    <source>
        <dbReference type="ARBA" id="ARBA00023295"/>
    </source>
</evidence>
<evidence type="ECO:0000313" key="8">
    <source>
        <dbReference type="EMBL" id="HIU63015.1"/>
    </source>
</evidence>
<dbReference type="GO" id="GO:0016020">
    <property type="term" value="C:membrane"/>
    <property type="evidence" value="ECO:0007669"/>
    <property type="project" value="TreeGrafter"/>
</dbReference>
<dbReference type="SUPFAM" id="SSF51445">
    <property type="entry name" value="(Trans)glycosidases"/>
    <property type="match status" value="1"/>
</dbReference>
<dbReference type="PRINTS" id="PR00738">
    <property type="entry name" value="GLHYDRLASE20"/>
</dbReference>
<feature type="domain" description="Glycoside hydrolase family 20 catalytic" evidence="6">
    <location>
        <begin position="126"/>
        <end position="462"/>
    </location>
</feature>
<reference evidence="8" key="2">
    <citation type="journal article" date="2021" name="PeerJ">
        <title>Extensive microbial diversity within the chicken gut microbiome revealed by metagenomics and culture.</title>
        <authorList>
            <person name="Gilroy R."/>
            <person name="Ravi A."/>
            <person name="Getino M."/>
            <person name="Pursley I."/>
            <person name="Horton D.L."/>
            <person name="Alikhan N.F."/>
            <person name="Baker D."/>
            <person name="Gharbi K."/>
            <person name="Hall N."/>
            <person name="Watson M."/>
            <person name="Adriaenssens E.M."/>
            <person name="Foster-Nyarko E."/>
            <person name="Jarju S."/>
            <person name="Secka A."/>
            <person name="Antonio M."/>
            <person name="Oren A."/>
            <person name="Chaudhuri R.R."/>
            <person name="La Ragione R."/>
            <person name="Hildebrand F."/>
            <person name="Pallen M.J."/>
        </authorList>
    </citation>
    <scope>NUCLEOTIDE SEQUENCE</scope>
    <source>
        <strain evidence="8">9366</strain>
    </source>
</reference>
<proteinExistence type="inferred from homology"/>
<dbReference type="GO" id="GO:0004563">
    <property type="term" value="F:beta-N-acetylhexosaminidase activity"/>
    <property type="evidence" value="ECO:0007669"/>
    <property type="project" value="UniProtKB-EC"/>
</dbReference>
<dbReference type="Pfam" id="PF00728">
    <property type="entry name" value="Glyco_hydro_20"/>
    <property type="match status" value="1"/>
</dbReference>
<evidence type="ECO:0000259" key="6">
    <source>
        <dbReference type="Pfam" id="PF00728"/>
    </source>
</evidence>
<evidence type="ECO:0000256" key="2">
    <source>
        <dbReference type="ARBA" id="ARBA00006285"/>
    </source>
</evidence>
<dbReference type="InterPro" id="IPR017853">
    <property type="entry name" value="GH"/>
</dbReference>
<dbReference type="InterPro" id="IPR015882">
    <property type="entry name" value="HEX_bac_N"/>
</dbReference>
<name>A0A9D1MMS3_9FIRM</name>
<keyword evidence="4" id="KW-0378">Hydrolase</keyword>
<dbReference type="GO" id="GO:0005975">
    <property type="term" value="P:carbohydrate metabolic process"/>
    <property type="evidence" value="ECO:0007669"/>
    <property type="project" value="InterPro"/>
</dbReference>
<evidence type="ECO:0000256" key="4">
    <source>
        <dbReference type="ARBA" id="ARBA00022801"/>
    </source>
</evidence>
<gene>
    <name evidence="8" type="ORF">IAB07_04550</name>
</gene>
<dbReference type="InterPro" id="IPR025705">
    <property type="entry name" value="Beta_hexosaminidase_sua/sub"/>
</dbReference>